<evidence type="ECO:0000259" key="1">
    <source>
        <dbReference type="Pfam" id="PF00078"/>
    </source>
</evidence>
<dbReference type="InterPro" id="IPR043128">
    <property type="entry name" value="Rev_trsase/Diguanyl_cyclase"/>
</dbReference>
<evidence type="ECO:0000313" key="2">
    <source>
        <dbReference type="EMBL" id="KAK8396053.1"/>
    </source>
</evidence>
<sequence>MDTGVSISLFLSLAKEHFRGARVKASTTKLYEVRRRTPLVVVGTQPATGVIERIDVSSEWVSPVMISRKKCGKIRLCVDLRGPNSQLVSEVFFKRVPFGLASAGAAFQKLLDRLLAGIPGCQNYLDDIVCTGRTQQEHDERLKLVMKILRDAQLLGGKLPYSYEVEYVPGSRLPGTDALSRLPVTENIEEGEEEYEIVALLDDEGRLVATTLTTEWRSRLSQEQSCATTYKQWPQEVAA</sequence>
<dbReference type="Gene3D" id="3.10.10.10">
    <property type="entry name" value="HIV Type 1 Reverse Transcriptase, subunit A, domain 1"/>
    <property type="match status" value="2"/>
</dbReference>
<organism evidence="2 3">
    <name type="scientific">Scylla paramamosain</name>
    <name type="common">Mud crab</name>
    <dbReference type="NCBI Taxonomy" id="85552"/>
    <lineage>
        <taxon>Eukaryota</taxon>
        <taxon>Metazoa</taxon>
        <taxon>Ecdysozoa</taxon>
        <taxon>Arthropoda</taxon>
        <taxon>Crustacea</taxon>
        <taxon>Multicrustacea</taxon>
        <taxon>Malacostraca</taxon>
        <taxon>Eumalacostraca</taxon>
        <taxon>Eucarida</taxon>
        <taxon>Decapoda</taxon>
        <taxon>Pleocyemata</taxon>
        <taxon>Brachyura</taxon>
        <taxon>Eubrachyura</taxon>
        <taxon>Portunoidea</taxon>
        <taxon>Portunidae</taxon>
        <taxon>Portuninae</taxon>
        <taxon>Scylla</taxon>
    </lineage>
</organism>
<dbReference type="GO" id="GO:0071897">
    <property type="term" value="P:DNA biosynthetic process"/>
    <property type="evidence" value="ECO:0007669"/>
    <property type="project" value="UniProtKB-ARBA"/>
</dbReference>
<dbReference type="SUPFAM" id="SSF56672">
    <property type="entry name" value="DNA/RNA polymerases"/>
    <property type="match status" value="1"/>
</dbReference>
<dbReference type="Pfam" id="PF00078">
    <property type="entry name" value="RVT_1"/>
    <property type="match status" value="1"/>
</dbReference>
<keyword evidence="3" id="KW-1185">Reference proteome</keyword>
<dbReference type="InterPro" id="IPR043502">
    <property type="entry name" value="DNA/RNA_pol_sf"/>
</dbReference>
<dbReference type="Proteomes" id="UP001487740">
    <property type="component" value="Unassembled WGS sequence"/>
</dbReference>
<protein>
    <recommendedName>
        <fullName evidence="1">Reverse transcriptase domain-containing protein</fullName>
    </recommendedName>
</protein>
<dbReference type="PANTHER" id="PTHR37984">
    <property type="entry name" value="PROTEIN CBG26694"/>
    <property type="match status" value="1"/>
</dbReference>
<dbReference type="AlphaFoldDB" id="A0AAW0U9L2"/>
<dbReference type="CDD" id="cd01647">
    <property type="entry name" value="RT_LTR"/>
    <property type="match status" value="1"/>
</dbReference>
<evidence type="ECO:0000313" key="3">
    <source>
        <dbReference type="Proteomes" id="UP001487740"/>
    </source>
</evidence>
<accession>A0AAW0U9L2</accession>
<dbReference type="InterPro" id="IPR000477">
    <property type="entry name" value="RT_dom"/>
</dbReference>
<reference evidence="2 3" key="1">
    <citation type="submission" date="2023-03" db="EMBL/GenBank/DDBJ databases">
        <title>High-quality genome of Scylla paramamosain provides insights in environmental adaptation.</title>
        <authorList>
            <person name="Zhang L."/>
        </authorList>
    </citation>
    <scope>NUCLEOTIDE SEQUENCE [LARGE SCALE GENOMIC DNA]</scope>
    <source>
        <strain evidence="2">LZ_2023a</strain>
        <tissue evidence="2">Muscle</tissue>
    </source>
</reference>
<dbReference type="PANTHER" id="PTHR37984:SF5">
    <property type="entry name" value="PROTEIN NYNRIN-LIKE"/>
    <property type="match status" value="1"/>
</dbReference>
<feature type="domain" description="Reverse transcriptase" evidence="1">
    <location>
        <begin position="86"/>
        <end position="154"/>
    </location>
</feature>
<dbReference type="Gene3D" id="3.30.70.270">
    <property type="match status" value="1"/>
</dbReference>
<gene>
    <name evidence="2" type="ORF">O3P69_005265</name>
</gene>
<dbReference type="EMBL" id="JARAKH010000016">
    <property type="protein sequence ID" value="KAK8396053.1"/>
    <property type="molecule type" value="Genomic_DNA"/>
</dbReference>
<proteinExistence type="predicted"/>
<comment type="caution">
    <text evidence="2">The sequence shown here is derived from an EMBL/GenBank/DDBJ whole genome shotgun (WGS) entry which is preliminary data.</text>
</comment>
<dbReference type="InterPro" id="IPR050951">
    <property type="entry name" value="Retrovirus_Pol_polyprotein"/>
</dbReference>
<name>A0AAW0U9L2_SCYPA</name>